<sequence>MTDLDDLWVADRARQNAVKYRKKYTGHRR</sequence>
<evidence type="ECO:0000313" key="1">
    <source>
        <dbReference type="EMBL" id="MDP9796395.1"/>
    </source>
</evidence>
<dbReference type="EMBL" id="JAUSRA010000001">
    <property type="protein sequence ID" value="MDP9796395.1"/>
    <property type="molecule type" value="Genomic_DNA"/>
</dbReference>
<dbReference type="Proteomes" id="UP001240984">
    <property type="component" value="Unassembled WGS sequence"/>
</dbReference>
<name>A0ABT9MYD4_9ACTN</name>
<reference evidence="1 2" key="1">
    <citation type="submission" date="2023-07" db="EMBL/GenBank/DDBJ databases">
        <title>Sequencing the genomes of 1000 actinobacteria strains.</title>
        <authorList>
            <person name="Klenk H.-P."/>
        </authorList>
    </citation>
    <scope>NUCLEOTIDE SEQUENCE [LARGE SCALE GENOMIC DNA]</scope>
    <source>
        <strain evidence="1 2">DSM 44710</strain>
    </source>
</reference>
<proteinExistence type="predicted"/>
<accession>A0ABT9MYD4</accession>
<gene>
    <name evidence="1" type="ORF">J2S43_004907</name>
</gene>
<protein>
    <submittedName>
        <fullName evidence="1">Uncharacterized protein</fullName>
    </submittedName>
</protein>
<comment type="caution">
    <text evidence="1">The sequence shown here is derived from an EMBL/GenBank/DDBJ whole genome shotgun (WGS) entry which is preliminary data.</text>
</comment>
<evidence type="ECO:0000313" key="2">
    <source>
        <dbReference type="Proteomes" id="UP001240984"/>
    </source>
</evidence>
<organism evidence="1 2">
    <name type="scientific">Catenuloplanes nepalensis</name>
    <dbReference type="NCBI Taxonomy" id="587533"/>
    <lineage>
        <taxon>Bacteria</taxon>
        <taxon>Bacillati</taxon>
        <taxon>Actinomycetota</taxon>
        <taxon>Actinomycetes</taxon>
        <taxon>Micromonosporales</taxon>
        <taxon>Micromonosporaceae</taxon>
        <taxon>Catenuloplanes</taxon>
    </lineage>
</organism>
<keyword evidence="2" id="KW-1185">Reference proteome</keyword>